<reference evidence="1 2" key="1">
    <citation type="submission" date="2019-02" db="EMBL/GenBank/DDBJ databases">
        <title>Genomic Encyclopedia of Type Strains, Phase IV (KMG-IV): sequencing the most valuable type-strain genomes for metagenomic binning, comparative biology and taxonomic classification.</title>
        <authorList>
            <person name="Goeker M."/>
        </authorList>
    </citation>
    <scope>NUCLEOTIDE SEQUENCE [LARGE SCALE GENOMIC DNA]</scope>
    <source>
        <strain evidence="1 2">DSM 29486</strain>
    </source>
</reference>
<evidence type="ECO:0000313" key="1">
    <source>
        <dbReference type="EMBL" id="RZS92780.1"/>
    </source>
</evidence>
<dbReference type="Proteomes" id="UP000292927">
    <property type="component" value="Unassembled WGS sequence"/>
</dbReference>
<gene>
    <name evidence="1" type="ORF">EV209_2851</name>
</gene>
<dbReference type="EMBL" id="SGXF01000007">
    <property type="protein sequence ID" value="RZS92780.1"/>
    <property type="molecule type" value="Genomic_DNA"/>
</dbReference>
<proteinExistence type="predicted"/>
<keyword evidence="2" id="KW-1185">Reference proteome</keyword>
<dbReference type="OrthoDB" id="1973431at2"/>
<accession>A0A4Q7P0C0</accession>
<organism evidence="1 2">
    <name type="scientific">Cuneatibacter caecimuris</name>
    <dbReference type="NCBI Taxonomy" id="1796618"/>
    <lineage>
        <taxon>Bacteria</taxon>
        <taxon>Bacillati</taxon>
        <taxon>Bacillota</taxon>
        <taxon>Clostridia</taxon>
        <taxon>Lachnospirales</taxon>
        <taxon>Lachnospiraceae</taxon>
        <taxon>Cuneatibacter</taxon>
    </lineage>
</organism>
<protein>
    <submittedName>
        <fullName evidence="1">Uncharacterized protein</fullName>
    </submittedName>
</protein>
<sequence>MRIKIRTKGIWLFVPLPAGLVSFAVRRMPDRMFEEMYEKTPEPYNCLLTRDFISMVLDECMEFIRENKGLEIIHVEAADGTFVSVKL</sequence>
<name>A0A4Q7P0C0_9FIRM</name>
<comment type="caution">
    <text evidence="1">The sequence shown here is derived from an EMBL/GenBank/DDBJ whole genome shotgun (WGS) entry which is preliminary data.</text>
</comment>
<dbReference type="AlphaFoldDB" id="A0A4Q7P0C0"/>
<evidence type="ECO:0000313" key="2">
    <source>
        <dbReference type="Proteomes" id="UP000292927"/>
    </source>
</evidence>